<protein>
    <submittedName>
        <fullName evidence="1">Uncharacterized protein</fullName>
    </submittedName>
</protein>
<evidence type="ECO:0000313" key="1">
    <source>
        <dbReference type="EMBL" id="PWN88985.1"/>
    </source>
</evidence>
<dbReference type="AlphaFoldDB" id="A0A316YML5"/>
<dbReference type="GeneID" id="37047023"/>
<proteinExistence type="predicted"/>
<organism evidence="1 2">
    <name type="scientific">Acaromyces ingoldii</name>
    <dbReference type="NCBI Taxonomy" id="215250"/>
    <lineage>
        <taxon>Eukaryota</taxon>
        <taxon>Fungi</taxon>
        <taxon>Dikarya</taxon>
        <taxon>Basidiomycota</taxon>
        <taxon>Ustilaginomycotina</taxon>
        <taxon>Exobasidiomycetes</taxon>
        <taxon>Exobasidiales</taxon>
        <taxon>Cryptobasidiaceae</taxon>
        <taxon>Acaromyces</taxon>
    </lineage>
</organism>
<accession>A0A316YML5</accession>
<reference evidence="1 2" key="1">
    <citation type="journal article" date="2018" name="Mol. Biol. Evol.">
        <title>Broad Genomic Sampling Reveals a Smut Pathogenic Ancestry of the Fungal Clade Ustilaginomycotina.</title>
        <authorList>
            <person name="Kijpornyongpan T."/>
            <person name="Mondo S.J."/>
            <person name="Barry K."/>
            <person name="Sandor L."/>
            <person name="Lee J."/>
            <person name="Lipzen A."/>
            <person name="Pangilinan J."/>
            <person name="LaButti K."/>
            <person name="Hainaut M."/>
            <person name="Henrissat B."/>
            <person name="Grigoriev I.V."/>
            <person name="Spatafora J.W."/>
            <person name="Aime M.C."/>
        </authorList>
    </citation>
    <scope>NUCLEOTIDE SEQUENCE [LARGE SCALE GENOMIC DNA]</scope>
    <source>
        <strain evidence="1 2">MCA 4198</strain>
    </source>
</reference>
<sequence>MANNQAFYVKTQDKETVVSTSGASHIQHSRQTPLGLDQNCVTLTKTRTFLSAPTPHSGQQSQDPSHPAIDDGSVLLWSVEHYNSINTDKSLKDLGLVPPEDRLISSDILFSSEAITGAARSPQMLCYQAPSGYMTDPSSLDANHAHLLLQLISRFPEEPYVEILCKDDSVHFSIADDFDPALIRTVDWEVLTGDNGEQRGLLLFQPAGIDIPASSWVVSLQAIPLTQALDVDFYNRILARLVTDHHFRYRVAEGQIEPSFGPTFSHLQEVWIKTRRASQRV</sequence>
<evidence type="ECO:0000313" key="2">
    <source>
        <dbReference type="Proteomes" id="UP000245768"/>
    </source>
</evidence>
<keyword evidence="2" id="KW-1185">Reference proteome</keyword>
<dbReference type="RefSeq" id="XP_025376183.1">
    <property type="nucleotide sequence ID" value="XM_025525107.1"/>
</dbReference>
<name>A0A316YML5_9BASI</name>
<dbReference type="InParanoid" id="A0A316YML5"/>
<gene>
    <name evidence="1" type="ORF">FA10DRAFT_302374</name>
</gene>
<dbReference type="EMBL" id="KZ819637">
    <property type="protein sequence ID" value="PWN88985.1"/>
    <property type="molecule type" value="Genomic_DNA"/>
</dbReference>
<dbReference type="Proteomes" id="UP000245768">
    <property type="component" value="Unassembled WGS sequence"/>
</dbReference>